<feature type="domain" description="Extensin-like C-terminal" evidence="2">
    <location>
        <begin position="73"/>
        <end position="244"/>
    </location>
</feature>
<evidence type="ECO:0000256" key="1">
    <source>
        <dbReference type="SAM" id="Phobius"/>
    </source>
</evidence>
<dbReference type="EMBL" id="CP144918">
    <property type="protein sequence ID" value="WWA47130.1"/>
    <property type="molecule type" value="Genomic_DNA"/>
</dbReference>
<sequence length="244" mass="26881">MPDRRSAIARHIGRLRGDLRVLALLILAGLVLAARGWLADHPHHNPWAPLDLNDPQGWATQAKLRSLREDIGECRAVLERSGVAFRALDARGEGACHRPDRTLIGSLPLAPRVPPTTCPVGVGLELWLRDVVQPAARSHFGAEVDRVEHLGAYSCRRLYGRAEGRWSEHATGNAIDIGAFVLTDGRRIAVLDDWSGEGDEARFLRDVRDGACPLFATVLSPEYNAAHADHFHFDQSGRYTGLCR</sequence>
<dbReference type="InterPro" id="IPR009683">
    <property type="entry name" value="Extensin-like_C"/>
</dbReference>
<evidence type="ECO:0000313" key="3">
    <source>
        <dbReference type="EMBL" id="WWA47130.1"/>
    </source>
</evidence>
<name>A0ABZ2D9U1_9SPHN</name>
<proteinExistence type="predicted"/>
<keyword evidence="4" id="KW-1185">Reference proteome</keyword>
<dbReference type="Pfam" id="PF06904">
    <property type="entry name" value="Extensin-like_C"/>
    <property type="match status" value="1"/>
</dbReference>
<accession>A0ABZ2D9U1</accession>
<keyword evidence="1" id="KW-0812">Transmembrane</keyword>
<protein>
    <submittedName>
        <fullName evidence="3">Extensin family protein</fullName>
    </submittedName>
</protein>
<keyword evidence="1" id="KW-0472">Membrane</keyword>
<feature type="transmembrane region" description="Helical" evidence="1">
    <location>
        <begin position="21"/>
        <end position="38"/>
    </location>
</feature>
<reference evidence="3 4" key="1">
    <citation type="submission" date="2024-02" db="EMBL/GenBank/DDBJ databases">
        <title>The whole genome sequence of five bacterial samples isolated from Abu Dhabi Sabkha-shore region.</title>
        <authorList>
            <person name="Sudalaimuthuasari N."/>
            <person name="Sarfraz B."/>
            <person name="Tuyisabe J.D."/>
            <person name="Mugisha Ntwali L.D.M."/>
            <person name="Ali A.I.A.A."/>
            <person name="Almansoori S.Z.A."/>
            <person name="Alajami H.S.A."/>
            <person name="Almeqbaali A.A.S."/>
            <person name="Kundu B."/>
            <person name="Saeed E.E."/>
            <person name="Sukumarinath V."/>
            <person name="Mishra A.K."/>
            <person name="Hazzouri K.M."/>
            <person name="Almaskari R."/>
            <person name="Sharma A.K."/>
            <person name="Amiri K.M.A."/>
        </authorList>
    </citation>
    <scope>NUCLEOTIDE SEQUENCE [LARGE SCALE GENOMIC DNA]</scope>
    <source>
        <strain evidence="4">kcgeb_sd</strain>
    </source>
</reference>
<keyword evidence="1" id="KW-1133">Transmembrane helix</keyword>
<evidence type="ECO:0000313" key="4">
    <source>
        <dbReference type="Proteomes" id="UP001335183"/>
    </source>
</evidence>
<organism evidence="3 4">
    <name type="scientific">Pelagerythrobacter marensis</name>
    <dbReference type="NCBI Taxonomy" id="543877"/>
    <lineage>
        <taxon>Bacteria</taxon>
        <taxon>Pseudomonadati</taxon>
        <taxon>Pseudomonadota</taxon>
        <taxon>Alphaproteobacteria</taxon>
        <taxon>Sphingomonadales</taxon>
        <taxon>Erythrobacteraceae</taxon>
        <taxon>Pelagerythrobacter</taxon>
    </lineage>
</organism>
<dbReference type="Proteomes" id="UP001335183">
    <property type="component" value="Chromosome"/>
</dbReference>
<dbReference type="RefSeq" id="WP_338446021.1">
    <property type="nucleotide sequence ID" value="NZ_CP144918.1"/>
</dbReference>
<gene>
    <name evidence="3" type="ORF">V5F89_12820</name>
</gene>
<evidence type="ECO:0000259" key="2">
    <source>
        <dbReference type="Pfam" id="PF06904"/>
    </source>
</evidence>